<protein>
    <submittedName>
        <fullName evidence="1">Uncharacterized protein</fullName>
    </submittedName>
</protein>
<name>A0A2U3K3I1_9FIRM</name>
<organism evidence="1 2">
    <name type="scientific">Candidatus Desulfosporosinus infrequens</name>
    <dbReference type="NCBI Taxonomy" id="2043169"/>
    <lineage>
        <taxon>Bacteria</taxon>
        <taxon>Bacillati</taxon>
        <taxon>Bacillota</taxon>
        <taxon>Clostridia</taxon>
        <taxon>Eubacteriales</taxon>
        <taxon>Desulfitobacteriaceae</taxon>
        <taxon>Desulfosporosinus</taxon>
    </lineage>
</organism>
<proteinExistence type="predicted"/>
<evidence type="ECO:0000313" key="2">
    <source>
        <dbReference type="Proteomes" id="UP000238916"/>
    </source>
</evidence>
<sequence>MLIPRCIVHKENILFSENIATTNLTIETKCGKVYGIYRRTRLKKCVL</sequence>
<dbReference type="EMBL" id="OMOF01000034">
    <property type="protein sequence ID" value="SPF34244.1"/>
    <property type="molecule type" value="Genomic_DNA"/>
</dbReference>
<evidence type="ECO:0000313" key="1">
    <source>
        <dbReference type="EMBL" id="SPF34244.1"/>
    </source>
</evidence>
<gene>
    <name evidence="1" type="ORF">SBF1_1290004</name>
</gene>
<dbReference type="Proteomes" id="UP000238916">
    <property type="component" value="Unassembled WGS sequence"/>
</dbReference>
<accession>A0A2U3K3I1</accession>
<dbReference type="AlphaFoldDB" id="A0A2U3K3I1"/>
<reference evidence="2" key="1">
    <citation type="submission" date="2018-02" db="EMBL/GenBank/DDBJ databases">
        <authorList>
            <person name="Hausmann B."/>
        </authorList>
    </citation>
    <scope>NUCLEOTIDE SEQUENCE [LARGE SCALE GENOMIC DNA]</scope>
    <source>
        <strain evidence="2">Peat soil MAG SbF1</strain>
    </source>
</reference>